<dbReference type="SUPFAM" id="SSF51905">
    <property type="entry name" value="FAD/NAD(P)-binding domain"/>
    <property type="match status" value="1"/>
</dbReference>
<evidence type="ECO:0000256" key="1">
    <source>
        <dbReference type="ARBA" id="ARBA00022630"/>
    </source>
</evidence>
<feature type="domain" description="FAD-binding" evidence="6">
    <location>
        <begin position="8"/>
        <end position="350"/>
    </location>
</feature>
<keyword evidence="2" id="KW-0274">FAD</keyword>
<dbReference type="PRINTS" id="PR00420">
    <property type="entry name" value="RNGMNOXGNASE"/>
</dbReference>
<evidence type="ECO:0000259" key="6">
    <source>
        <dbReference type="Pfam" id="PF01494"/>
    </source>
</evidence>
<dbReference type="InterPro" id="IPR036188">
    <property type="entry name" value="FAD/NAD-bd_sf"/>
</dbReference>
<dbReference type="AlphaFoldDB" id="A0A6A6RJ81"/>
<feature type="compositionally biased region" description="Basic and acidic residues" evidence="5">
    <location>
        <begin position="388"/>
        <end position="398"/>
    </location>
</feature>
<evidence type="ECO:0000256" key="2">
    <source>
        <dbReference type="ARBA" id="ARBA00022827"/>
    </source>
</evidence>
<evidence type="ECO:0000313" key="8">
    <source>
        <dbReference type="Proteomes" id="UP000799753"/>
    </source>
</evidence>
<keyword evidence="1" id="KW-0285">Flavoprotein</keyword>
<dbReference type="GO" id="GO:0004497">
    <property type="term" value="F:monooxygenase activity"/>
    <property type="evidence" value="ECO:0007669"/>
    <property type="project" value="UniProtKB-KW"/>
</dbReference>
<dbReference type="OrthoDB" id="655030at2759"/>
<dbReference type="EMBL" id="MU006808">
    <property type="protein sequence ID" value="KAF2635332.1"/>
    <property type="molecule type" value="Genomic_DNA"/>
</dbReference>
<sequence>MAPFHPKIALVGAGPASLTLGAILTHNNIPFTIYEASTTLRDEGGSLDIHPGTGQAALKEAGLWPQFVKHARPDADVAKVIELKTGEVFWDENGPDKQEVGASEDDQFAGRPEIDRGDLLKITHEGVAEGAVKWGKKLERVVPSATQQPNKHDLHFADGTQETDFDLVVGGDGAWSKVRRLVTDIQPHYSGITLVEFWNKDLRSNDWLLDYVGAGMVMAFGEGAAVMSIRIGDGSLRAYGCLRVPEDFSSTCGIDWNDKDVSREAFVERYLDHVHPDLQRLLLECKDSTTARPLYELPVPFTFEHRKGVTLIGDAAHLMTPFAGVGVNVSMTDSLGVGRAIIAASKGEKDLDEAIEAHEKDMFVYMRENMEKSLSGKENHFAEHGSKEMADRMRDGHAAARAAAETQGKTLQGKAFKLSARKE</sequence>
<dbReference type="Gene3D" id="3.50.50.60">
    <property type="entry name" value="FAD/NAD(P)-binding domain"/>
    <property type="match status" value="1"/>
</dbReference>
<evidence type="ECO:0000313" key="7">
    <source>
        <dbReference type="EMBL" id="KAF2635332.1"/>
    </source>
</evidence>
<dbReference type="PANTHER" id="PTHR46972:SF1">
    <property type="entry name" value="FAD DEPENDENT OXIDOREDUCTASE DOMAIN-CONTAINING PROTEIN"/>
    <property type="match status" value="1"/>
</dbReference>
<dbReference type="Pfam" id="PF01494">
    <property type="entry name" value="FAD_binding_3"/>
    <property type="match status" value="1"/>
</dbReference>
<feature type="region of interest" description="Disordered" evidence="5">
    <location>
        <begin position="388"/>
        <end position="423"/>
    </location>
</feature>
<evidence type="ECO:0000256" key="4">
    <source>
        <dbReference type="ARBA" id="ARBA00023033"/>
    </source>
</evidence>
<evidence type="ECO:0000256" key="3">
    <source>
        <dbReference type="ARBA" id="ARBA00023002"/>
    </source>
</evidence>
<reference evidence="7" key="1">
    <citation type="journal article" date="2020" name="Stud. Mycol.">
        <title>101 Dothideomycetes genomes: a test case for predicting lifestyles and emergence of pathogens.</title>
        <authorList>
            <person name="Haridas S."/>
            <person name="Albert R."/>
            <person name="Binder M."/>
            <person name="Bloem J."/>
            <person name="Labutti K."/>
            <person name="Salamov A."/>
            <person name="Andreopoulos B."/>
            <person name="Baker S."/>
            <person name="Barry K."/>
            <person name="Bills G."/>
            <person name="Bluhm B."/>
            <person name="Cannon C."/>
            <person name="Castanera R."/>
            <person name="Culley D."/>
            <person name="Daum C."/>
            <person name="Ezra D."/>
            <person name="Gonzalez J."/>
            <person name="Henrissat B."/>
            <person name="Kuo A."/>
            <person name="Liang C."/>
            <person name="Lipzen A."/>
            <person name="Lutzoni F."/>
            <person name="Magnuson J."/>
            <person name="Mondo S."/>
            <person name="Nolan M."/>
            <person name="Ohm R."/>
            <person name="Pangilinan J."/>
            <person name="Park H.-J."/>
            <person name="Ramirez L."/>
            <person name="Alfaro M."/>
            <person name="Sun H."/>
            <person name="Tritt A."/>
            <person name="Yoshinaga Y."/>
            <person name="Zwiers L.-H."/>
            <person name="Turgeon B."/>
            <person name="Goodwin S."/>
            <person name="Spatafora J."/>
            <person name="Crous P."/>
            <person name="Grigoriev I."/>
        </authorList>
    </citation>
    <scope>NUCLEOTIDE SEQUENCE</scope>
    <source>
        <strain evidence="7">CBS 473.64</strain>
    </source>
</reference>
<keyword evidence="3" id="KW-0560">Oxidoreductase</keyword>
<dbReference type="Proteomes" id="UP000799753">
    <property type="component" value="Unassembled WGS sequence"/>
</dbReference>
<keyword evidence="8" id="KW-1185">Reference proteome</keyword>
<organism evidence="7 8">
    <name type="scientific">Massarina eburnea CBS 473.64</name>
    <dbReference type="NCBI Taxonomy" id="1395130"/>
    <lineage>
        <taxon>Eukaryota</taxon>
        <taxon>Fungi</taxon>
        <taxon>Dikarya</taxon>
        <taxon>Ascomycota</taxon>
        <taxon>Pezizomycotina</taxon>
        <taxon>Dothideomycetes</taxon>
        <taxon>Pleosporomycetidae</taxon>
        <taxon>Pleosporales</taxon>
        <taxon>Massarineae</taxon>
        <taxon>Massarinaceae</taxon>
        <taxon>Massarina</taxon>
    </lineage>
</organism>
<evidence type="ECO:0000256" key="5">
    <source>
        <dbReference type="SAM" id="MobiDB-lite"/>
    </source>
</evidence>
<dbReference type="InterPro" id="IPR002938">
    <property type="entry name" value="FAD-bd"/>
</dbReference>
<protein>
    <submittedName>
        <fullName evidence="7">Monooxygenase</fullName>
    </submittedName>
</protein>
<name>A0A6A6RJ81_9PLEO</name>
<dbReference type="GO" id="GO:0071949">
    <property type="term" value="F:FAD binding"/>
    <property type="evidence" value="ECO:0007669"/>
    <property type="project" value="InterPro"/>
</dbReference>
<keyword evidence="4 7" id="KW-0503">Monooxygenase</keyword>
<gene>
    <name evidence="7" type="ORF">P280DRAFT_523222</name>
</gene>
<proteinExistence type="predicted"/>
<accession>A0A6A6RJ81</accession>
<dbReference type="PANTHER" id="PTHR46972">
    <property type="entry name" value="MONOOXYGENASE ASQM-RELATED"/>
    <property type="match status" value="1"/>
</dbReference>